<keyword evidence="4" id="KW-1185">Reference proteome</keyword>
<accession>A0ABZ0ITI3</accession>
<evidence type="ECO:0000259" key="2">
    <source>
        <dbReference type="Pfam" id="PF01979"/>
    </source>
</evidence>
<dbReference type="InterPro" id="IPR006680">
    <property type="entry name" value="Amidohydro-rel"/>
</dbReference>
<dbReference type="SUPFAM" id="SSF51556">
    <property type="entry name" value="Metallo-dependent hydrolases"/>
    <property type="match status" value="1"/>
</dbReference>
<feature type="signal peptide" evidence="1">
    <location>
        <begin position="1"/>
        <end position="19"/>
    </location>
</feature>
<dbReference type="SUPFAM" id="SSF51338">
    <property type="entry name" value="Composite domain of metallo-dependent hydrolases"/>
    <property type="match status" value="1"/>
</dbReference>
<reference evidence="3 4" key="1">
    <citation type="journal article" date="2023" name="Microbiol. Resour. Announc.">
        <title>Complete Genome Sequence of Imperialibacter roseus strain P4T.</title>
        <authorList>
            <person name="Tizabi D.R."/>
            <person name="Bachvaroff T."/>
            <person name="Hill R.T."/>
        </authorList>
    </citation>
    <scope>NUCLEOTIDE SEQUENCE [LARGE SCALE GENOMIC DNA]</scope>
    <source>
        <strain evidence="3 4">P4T</strain>
    </source>
</reference>
<dbReference type="InterPro" id="IPR032466">
    <property type="entry name" value="Metal_Hydrolase"/>
</dbReference>
<dbReference type="Pfam" id="PF01979">
    <property type="entry name" value="Amidohydro_1"/>
    <property type="match status" value="1"/>
</dbReference>
<dbReference type="RefSeq" id="WP_317490564.1">
    <property type="nucleotide sequence ID" value="NZ_CP136051.1"/>
</dbReference>
<dbReference type="InterPro" id="IPR051781">
    <property type="entry name" value="Metallo-dep_Hydrolase"/>
</dbReference>
<dbReference type="PANTHER" id="PTHR43135:SF3">
    <property type="entry name" value="ALPHA-D-RIBOSE 1-METHYLPHOSPHONATE 5-TRIPHOSPHATE DIPHOSPHATASE"/>
    <property type="match status" value="1"/>
</dbReference>
<name>A0ABZ0ITI3_9BACT</name>
<dbReference type="PANTHER" id="PTHR43135">
    <property type="entry name" value="ALPHA-D-RIBOSE 1-METHYLPHOSPHONATE 5-TRIPHOSPHATE DIPHOSPHATASE"/>
    <property type="match status" value="1"/>
</dbReference>
<evidence type="ECO:0000256" key="1">
    <source>
        <dbReference type="SAM" id="SignalP"/>
    </source>
</evidence>
<dbReference type="Gene3D" id="2.30.40.10">
    <property type="entry name" value="Urease, subunit C, domain 1"/>
    <property type="match status" value="2"/>
</dbReference>
<dbReference type="InterPro" id="IPR011059">
    <property type="entry name" value="Metal-dep_hydrolase_composite"/>
</dbReference>
<sequence>MRRLFSTVLAICAFFSALAQEQLTDQTKAFVTHERGNYLLQNLTLVDGTGGAAKANQDILIVGDKIEKVGPDLPVPKGATAINMEGKSAMPGMVMLHEHLFYPKTTPDANYGVDQMSYSFPRLYLAGGVTSIRTAGSIMPQADLNIKKAIGRGEVPGPKMDVTSPHIDREGVGIFELGAIDSPEGAARAVNHYADMGITSIKVYNFITREDLKAIVAAAHARNMKVTGHICSITYREAADIGIDNLEHGFFSCSDFVKGKQVDICDPFEMRKALLTIPVDSKEVTDLITHLVSKKVALTSTINVFEPYTGREVVPGGGIDALFPNAKEKVYKRWASKQGKDSLDYLAFNKAKVWEKAFYDAGGLLVAGTDPTYDGRIVAGYANRRLLELFVEMGFSIPEAIKICTLHGATYLEQASSIGTLEAGKIADLLIMDNDISKDISAIRSLNIVFKNGIGYDSKKLFKAAEGYVGIR</sequence>
<evidence type="ECO:0000313" key="3">
    <source>
        <dbReference type="EMBL" id="WOK07916.1"/>
    </source>
</evidence>
<feature type="domain" description="Amidohydrolase-related" evidence="2">
    <location>
        <begin position="90"/>
        <end position="444"/>
    </location>
</feature>
<dbReference type="EMBL" id="CP136051">
    <property type="protein sequence ID" value="WOK07916.1"/>
    <property type="molecule type" value="Genomic_DNA"/>
</dbReference>
<keyword evidence="1" id="KW-0732">Signal</keyword>
<proteinExistence type="predicted"/>
<dbReference type="Gene3D" id="3.20.20.140">
    <property type="entry name" value="Metal-dependent hydrolases"/>
    <property type="match status" value="2"/>
</dbReference>
<protein>
    <submittedName>
        <fullName evidence="3">Amidohydrolase family protein</fullName>
    </submittedName>
</protein>
<dbReference type="Proteomes" id="UP001302349">
    <property type="component" value="Chromosome"/>
</dbReference>
<organism evidence="3 4">
    <name type="scientific">Imperialibacter roseus</name>
    <dbReference type="NCBI Taxonomy" id="1324217"/>
    <lineage>
        <taxon>Bacteria</taxon>
        <taxon>Pseudomonadati</taxon>
        <taxon>Bacteroidota</taxon>
        <taxon>Cytophagia</taxon>
        <taxon>Cytophagales</taxon>
        <taxon>Flammeovirgaceae</taxon>
        <taxon>Imperialibacter</taxon>
    </lineage>
</organism>
<evidence type="ECO:0000313" key="4">
    <source>
        <dbReference type="Proteomes" id="UP001302349"/>
    </source>
</evidence>
<feature type="chain" id="PRO_5047352819" evidence="1">
    <location>
        <begin position="20"/>
        <end position="472"/>
    </location>
</feature>
<gene>
    <name evidence="3" type="ORF">RT717_04645</name>
</gene>